<feature type="compositionally biased region" description="Polar residues" evidence="4">
    <location>
        <begin position="569"/>
        <end position="580"/>
    </location>
</feature>
<feature type="compositionally biased region" description="Low complexity" evidence="4">
    <location>
        <begin position="730"/>
        <end position="742"/>
    </location>
</feature>
<keyword evidence="7" id="KW-1185">Reference proteome</keyword>
<evidence type="ECO:0000256" key="1">
    <source>
        <dbReference type="ARBA" id="ARBA00022553"/>
    </source>
</evidence>
<feature type="region of interest" description="Disordered" evidence="4">
    <location>
        <begin position="982"/>
        <end position="1051"/>
    </location>
</feature>
<dbReference type="Pfam" id="PF00072">
    <property type="entry name" value="Response_reg"/>
    <property type="match status" value="1"/>
</dbReference>
<gene>
    <name evidence="6" type="ORF">AMATHDRAFT_144811</name>
</gene>
<dbReference type="PANTHER" id="PTHR45339:SF1">
    <property type="entry name" value="HYBRID SIGNAL TRANSDUCTION HISTIDINE KINASE J"/>
    <property type="match status" value="1"/>
</dbReference>
<evidence type="ECO:0000313" key="7">
    <source>
        <dbReference type="Proteomes" id="UP000242287"/>
    </source>
</evidence>
<feature type="region of interest" description="Disordered" evidence="4">
    <location>
        <begin position="558"/>
        <end position="590"/>
    </location>
</feature>
<keyword evidence="1 3" id="KW-0597">Phosphoprotein</keyword>
<feature type="compositionally biased region" description="Polar residues" evidence="4">
    <location>
        <begin position="877"/>
        <end position="893"/>
    </location>
</feature>
<feature type="region of interest" description="Disordered" evidence="4">
    <location>
        <begin position="1"/>
        <end position="23"/>
    </location>
</feature>
<feature type="region of interest" description="Disordered" evidence="4">
    <location>
        <begin position="870"/>
        <end position="893"/>
    </location>
</feature>
<feature type="region of interest" description="Disordered" evidence="4">
    <location>
        <begin position="730"/>
        <end position="777"/>
    </location>
</feature>
<feature type="compositionally biased region" description="Low complexity" evidence="4">
    <location>
        <begin position="754"/>
        <end position="768"/>
    </location>
</feature>
<keyword evidence="2" id="KW-0902">Two-component regulatory system</keyword>
<dbReference type="FunFam" id="3.40.50.2300:FF:000146">
    <property type="entry name" value="Putative two-component response regulator SSK1p"/>
    <property type="match status" value="1"/>
</dbReference>
<feature type="compositionally biased region" description="Basic and acidic residues" evidence="4">
    <location>
        <begin position="637"/>
        <end position="652"/>
    </location>
</feature>
<feature type="region of interest" description="Disordered" evidence="4">
    <location>
        <begin position="345"/>
        <end position="370"/>
    </location>
</feature>
<dbReference type="AlphaFoldDB" id="A0A2A9NHX2"/>
<organism evidence="6 7">
    <name type="scientific">Amanita thiersii Skay4041</name>
    <dbReference type="NCBI Taxonomy" id="703135"/>
    <lineage>
        <taxon>Eukaryota</taxon>
        <taxon>Fungi</taxon>
        <taxon>Dikarya</taxon>
        <taxon>Basidiomycota</taxon>
        <taxon>Agaricomycotina</taxon>
        <taxon>Agaricomycetes</taxon>
        <taxon>Agaricomycetidae</taxon>
        <taxon>Agaricales</taxon>
        <taxon>Pluteineae</taxon>
        <taxon>Amanitaceae</taxon>
        <taxon>Amanita</taxon>
    </lineage>
</organism>
<feature type="compositionally biased region" description="Low complexity" evidence="4">
    <location>
        <begin position="667"/>
        <end position="697"/>
    </location>
</feature>
<dbReference type="InterPro" id="IPR011006">
    <property type="entry name" value="CheY-like_superfamily"/>
</dbReference>
<dbReference type="STRING" id="703135.A0A2A9NHX2"/>
<dbReference type="PROSITE" id="PS50110">
    <property type="entry name" value="RESPONSE_REGULATORY"/>
    <property type="match status" value="1"/>
</dbReference>
<dbReference type="GO" id="GO:0000156">
    <property type="term" value="F:phosphorelay response regulator activity"/>
    <property type="evidence" value="ECO:0007669"/>
    <property type="project" value="UniProtKB-ARBA"/>
</dbReference>
<evidence type="ECO:0000256" key="3">
    <source>
        <dbReference type="PROSITE-ProRule" id="PRU00169"/>
    </source>
</evidence>
<dbReference type="InterPro" id="IPR001789">
    <property type="entry name" value="Sig_transdc_resp-reg_receiver"/>
</dbReference>
<evidence type="ECO:0000259" key="5">
    <source>
        <dbReference type="PROSITE" id="PS50110"/>
    </source>
</evidence>
<dbReference type="CDD" id="cd17546">
    <property type="entry name" value="REC_hyHK_CKI1_RcsC-like"/>
    <property type="match status" value="1"/>
</dbReference>
<accession>A0A2A9NHX2</accession>
<feature type="domain" description="Response regulatory" evidence="5">
    <location>
        <begin position="786"/>
        <end position="942"/>
    </location>
</feature>
<dbReference type="PANTHER" id="PTHR45339">
    <property type="entry name" value="HYBRID SIGNAL TRANSDUCTION HISTIDINE KINASE J"/>
    <property type="match status" value="1"/>
</dbReference>
<evidence type="ECO:0000256" key="4">
    <source>
        <dbReference type="SAM" id="MobiDB-lite"/>
    </source>
</evidence>
<dbReference type="Gene3D" id="3.40.50.2300">
    <property type="match status" value="1"/>
</dbReference>
<feature type="region of interest" description="Disordered" evidence="4">
    <location>
        <begin position="633"/>
        <end position="697"/>
    </location>
</feature>
<dbReference type="OrthoDB" id="21225at2759"/>
<dbReference type="SMART" id="SM00448">
    <property type="entry name" value="REC"/>
    <property type="match status" value="1"/>
</dbReference>
<dbReference type="EMBL" id="KZ302001">
    <property type="protein sequence ID" value="PFH50585.1"/>
    <property type="molecule type" value="Genomic_DNA"/>
</dbReference>
<evidence type="ECO:0000313" key="6">
    <source>
        <dbReference type="EMBL" id="PFH50585.1"/>
    </source>
</evidence>
<dbReference type="Proteomes" id="UP000242287">
    <property type="component" value="Unassembled WGS sequence"/>
</dbReference>
<dbReference type="SUPFAM" id="SSF52172">
    <property type="entry name" value="CheY-like"/>
    <property type="match status" value="1"/>
</dbReference>
<name>A0A2A9NHX2_9AGAR</name>
<feature type="compositionally biased region" description="Polar residues" evidence="4">
    <location>
        <begin position="992"/>
        <end position="1015"/>
    </location>
</feature>
<reference evidence="6 7" key="1">
    <citation type="submission" date="2014-02" db="EMBL/GenBank/DDBJ databases">
        <title>Transposable element dynamics among asymbiotic and ectomycorrhizal Amanita fungi.</title>
        <authorList>
            <consortium name="DOE Joint Genome Institute"/>
            <person name="Hess J."/>
            <person name="Skrede I."/>
            <person name="Wolfe B."/>
            <person name="LaButti K."/>
            <person name="Ohm R.A."/>
            <person name="Grigoriev I.V."/>
            <person name="Pringle A."/>
        </authorList>
    </citation>
    <scope>NUCLEOTIDE SEQUENCE [LARGE SCALE GENOMIC DNA]</scope>
    <source>
        <strain evidence="6 7">SKay4041</strain>
    </source>
</reference>
<feature type="compositionally biased region" description="Basic and acidic residues" evidence="4">
    <location>
        <begin position="1017"/>
        <end position="1051"/>
    </location>
</feature>
<evidence type="ECO:0000256" key="2">
    <source>
        <dbReference type="ARBA" id="ARBA00023012"/>
    </source>
</evidence>
<sequence>MPTSSQLRSLRHPHRSQDLSRPLNATPISPFQLACRDISMELADSLQSVIQTMLHVSPQQVLDPTKELFSPCTLSVPTCSMSAMFAILKNLNYVSANMAALCAPAPSHNYVKNLAALDTAFPLTIMSDFDIADLLQSVADGLSGIAAQVGVDLVLYHGELGMRHICVNGDENGISYALSHLLRQILNTAQRGDTLEMGLLLATSGDALQITFTISHKFATTAPANGQQRPKPCLSSLFLRRLLLQVGATLIPDLPPPPSFAYGRTCELKLALARGNPPPTPPSQQDGAEAEIPAQPSIERLSVFAESLKGKRVMLYASSKCSFAHHFTSYLTTWGMDVTHVSPDGNVDGSPTSPVDPPKTGNGLSSTEAPSLASANTTTTVMNGTTTQASPLPCFIIVDDDVDILKERLYALRTESYSCSAHRPQFAHQPQSSPHVVRSLGLQPSYPSSSVFVLHFTSLSNYKIAKDALQTVIASFAKSNLPAPEVMIIPKPAGPRRLLTALHTAVTKPVIDPFFLPIATAPQSPGIFAHGAFFGGYGGSSPQPENKLSSKVVIARPHGGRTASDRSSRSVAGSDQSSAHPPSPNGLQDGAEYFTRAAYKLGGSPSSGLVIQSPDGQPAGIFFYPRIKNTRIPSAHSMERDKGQLAGPERRRSLVRPTSGQGDRPVPAAAPASQTHHPAPAPPARSSSATIVSTTTPAPPTTVAVAAAAAAPPPSQADPVELMVQPVSSPVSAPAVGSSNPPTRRSIPRRRVTDSTVSSTSSSTPPTKSTKKKGKANENLIVPPISVLIVEDNSINQTILSTFMKRKGIQYDIANNGLEAVEKWKTGGFHLILMDIQMPVMDGIEATKEIRKLEMESAAALYPITPTPSDYVGHSPGRSSSEFVSPESRGTSSPYHPSVIIVALTASSLQSDRVAALAAGCNDFLTKPVSLLWLNSKIIEWGSIKALQMWADLRPNFMRSITHGQAAQARSIAERLHVPKARNTAPPHGQAPVSQATKSLSTGQNALNPTASQSGKDPVRSKNPEVSSREAAKVEAPRSTVKAKEEVSNGA</sequence>
<proteinExistence type="predicted"/>
<protein>
    <recommendedName>
        <fullName evidence="5">Response regulatory domain-containing protein</fullName>
    </recommendedName>
</protein>
<feature type="modified residue" description="4-aspartylphosphate" evidence="3">
    <location>
        <position position="835"/>
    </location>
</feature>